<protein>
    <recommendedName>
        <fullName evidence="3">F-box domain-containing protein</fullName>
    </recommendedName>
</protein>
<name>A0A284QNR5_ARMOS</name>
<dbReference type="AlphaFoldDB" id="A0A284QNR5"/>
<sequence length="486" mass="55218">MSNTTPTDEFPQLPQELVNTVIDHLSDDTSLRSCSMVNRAWTEHAQKKIFHKQRFWVSDDPRGNLHKFRDLLRVSPHLGAFVKDIKLCADGFVKWVPVSKDCEVETVFPEVFPLLNNMKIFSFELTKNKVWDQIVAASVADALKSILRTAFLTDIRLSWMTFDLYSDFIRLLSDLVAVRELDVSAITIRTYDVAKRVDNHKGRLPLISLRMNLSAALLELFTQWLLSNESRFGLGEIRSLTMLSYYDYDGVSTSTNALESLLKHIDTGAIIHLGFQDILSSPLCTFAPLPNLKMISLFTGFKPSTCMAWLAQDIIEGRHHAVEEFNVDLKIFDVQEGLPVNGVWQALDSIASTCCHVQVRVVFMYLVHWESAVSRFTNEIQAALPALHRKRLLHLGIARPDVTLDNHELPYGNHALPSTTMRSVKEKRVQNPSFFANITTFELCESGLTYSGHIGLKGDTEEKPKRSFFWYFPAEHDAENAPVTSR</sequence>
<dbReference type="OrthoDB" id="3042363at2759"/>
<gene>
    <name evidence="1" type="ORF">ARMOST_01372</name>
</gene>
<proteinExistence type="predicted"/>
<keyword evidence="2" id="KW-1185">Reference proteome</keyword>
<organism evidence="1 2">
    <name type="scientific">Armillaria ostoyae</name>
    <name type="common">Armillaria root rot fungus</name>
    <dbReference type="NCBI Taxonomy" id="47428"/>
    <lineage>
        <taxon>Eukaryota</taxon>
        <taxon>Fungi</taxon>
        <taxon>Dikarya</taxon>
        <taxon>Basidiomycota</taxon>
        <taxon>Agaricomycotina</taxon>
        <taxon>Agaricomycetes</taxon>
        <taxon>Agaricomycetidae</taxon>
        <taxon>Agaricales</taxon>
        <taxon>Marasmiineae</taxon>
        <taxon>Physalacriaceae</taxon>
        <taxon>Armillaria</taxon>
    </lineage>
</organism>
<dbReference type="SUPFAM" id="SSF81383">
    <property type="entry name" value="F-box domain"/>
    <property type="match status" value="1"/>
</dbReference>
<evidence type="ECO:0000313" key="2">
    <source>
        <dbReference type="Proteomes" id="UP000219338"/>
    </source>
</evidence>
<accession>A0A284QNR5</accession>
<dbReference type="Proteomes" id="UP000219338">
    <property type="component" value="Unassembled WGS sequence"/>
</dbReference>
<dbReference type="InterPro" id="IPR036047">
    <property type="entry name" value="F-box-like_dom_sf"/>
</dbReference>
<evidence type="ECO:0000313" key="1">
    <source>
        <dbReference type="EMBL" id="SJK98114.1"/>
    </source>
</evidence>
<reference evidence="2" key="1">
    <citation type="journal article" date="2017" name="Nat. Ecol. Evol.">
        <title>Genome expansion and lineage-specific genetic innovations in the forest pathogenic fungi Armillaria.</title>
        <authorList>
            <person name="Sipos G."/>
            <person name="Prasanna A.N."/>
            <person name="Walter M.C."/>
            <person name="O'Connor E."/>
            <person name="Balint B."/>
            <person name="Krizsan K."/>
            <person name="Kiss B."/>
            <person name="Hess J."/>
            <person name="Varga T."/>
            <person name="Slot J."/>
            <person name="Riley R."/>
            <person name="Boka B."/>
            <person name="Rigling D."/>
            <person name="Barry K."/>
            <person name="Lee J."/>
            <person name="Mihaltcheva S."/>
            <person name="LaButti K."/>
            <person name="Lipzen A."/>
            <person name="Waldron R."/>
            <person name="Moloney N.M."/>
            <person name="Sperisen C."/>
            <person name="Kredics L."/>
            <person name="Vagvoelgyi C."/>
            <person name="Patrignani A."/>
            <person name="Fitzpatrick D."/>
            <person name="Nagy I."/>
            <person name="Doyle S."/>
            <person name="Anderson J.B."/>
            <person name="Grigoriev I.V."/>
            <person name="Gueldener U."/>
            <person name="Muensterkoetter M."/>
            <person name="Nagy L.G."/>
        </authorList>
    </citation>
    <scope>NUCLEOTIDE SEQUENCE [LARGE SCALE GENOMIC DNA]</scope>
    <source>
        <strain evidence="2">C18/9</strain>
    </source>
</reference>
<evidence type="ECO:0008006" key="3">
    <source>
        <dbReference type="Google" id="ProtNLM"/>
    </source>
</evidence>
<dbReference type="EMBL" id="FUEG01000001">
    <property type="protein sequence ID" value="SJK98114.1"/>
    <property type="molecule type" value="Genomic_DNA"/>
</dbReference>